<accession>A0A8S5SDE6</accession>
<organism evidence="1">
    <name type="scientific">Siphoviridae sp. ctrCv3</name>
    <dbReference type="NCBI Taxonomy" id="2827954"/>
    <lineage>
        <taxon>Viruses</taxon>
        <taxon>Duplodnaviria</taxon>
        <taxon>Heunggongvirae</taxon>
        <taxon>Uroviricota</taxon>
        <taxon>Caudoviricetes</taxon>
    </lineage>
</organism>
<name>A0A8S5SDE6_9CAUD</name>
<protein>
    <submittedName>
        <fullName evidence="1">Phosphoribosyl-AMP cyclohydrolase</fullName>
    </submittedName>
</protein>
<proteinExistence type="predicted"/>
<sequence>MTKAEALHSFMSSFGLTAYPNEAETGAAFPYLVYEQVLGAFDDGSMPLVVNLWYYGDSYRPIVEKTQEISNAIGLGGVYVPCDGGALLIARGTPFSQPQTDAADYKIKGRYISMTVDFLTQN</sequence>
<evidence type="ECO:0000313" key="1">
    <source>
        <dbReference type="EMBL" id="DAF48703.1"/>
    </source>
</evidence>
<dbReference type="EMBL" id="BK032572">
    <property type="protein sequence ID" value="DAF48703.1"/>
    <property type="molecule type" value="Genomic_DNA"/>
</dbReference>
<reference evidence="1" key="1">
    <citation type="journal article" date="2021" name="Proc. Natl. Acad. Sci. U.S.A.">
        <title>A Catalog of Tens of Thousands of Viruses from Human Metagenomes Reveals Hidden Associations with Chronic Diseases.</title>
        <authorList>
            <person name="Tisza M.J."/>
            <person name="Buck C.B."/>
        </authorList>
    </citation>
    <scope>NUCLEOTIDE SEQUENCE</scope>
    <source>
        <strain evidence="1">CtrCv3</strain>
    </source>
</reference>